<accession>A0A9D8KBI3</accession>
<dbReference type="PANTHER" id="PTHR43143:SF1">
    <property type="entry name" value="SERINE_THREONINE-PROTEIN PHOSPHATASE CPPED1"/>
    <property type="match status" value="1"/>
</dbReference>
<feature type="domain" description="Calcineurin-like phosphoesterase" evidence="2">
    <location>
        <begin position="46"/>
        <end position="221"/>
    </location>
</feature>
<dbReference type="InterPro" id="IPR004843">
    <property type="entry name" value="Calcineurin-like_PHP"/>
</dbReference>
<dbReference type="InterPro" id="IPR029052">
    <property type="entry name" value="Metallo-depent_PP-like"/>
</dbReference>
<dbReference type="Pfam" id="PF00149">
    <property type="entry name" value="Metallophos"/>
    <property type="match status" value="1"/>
</dbReference>
<keyword evidence="1" id="KW-0732">Signal</keyword>
<gene>
    <name evidence="3" type="ORF">JW984_00115</name>
</gene>
<protein>
    <submittedName>
        <fullName evidence="3">Metallophosphoesterase</fullName>
    </submittedName>
</protein>
<proteinExistence type="predicted"/>
<feature type="chain" id="PRO_5038484292" evidence="1">
    <location>
        <begin position="37"/>
        <end position="289"/>
    </location>
</feature>
<dbReference type="AlphaFoldDB" id="A0A9D8KBI3"/>
<name>A0A9D8KBI3_9DELT</name>
<evidence type="ECO:0000256" key="1">
    <source>
        <dbReference type="SAM" id="SignalP"/>
    </source>
</evidence>
<dbReference type="GO" id="GO:0016787">
    <property type="term" value="F:hydrolase activity"/>
    <property type="evidence" value="ECO:0007669"/>
    <property type="project" value="InterPro"/>
</dbReference>
<organism evidence="3 4">
    <name type="scientific">Candidatus Zymogenus saltonus</name>
    <dbReference type="NCBI Taxonomy" id="2844893"/>
    <lineage>
        <taxon>Bacteria</taxon>
        <taxon>Deltaproteobacteria</taxon>
        <taxon>Candidatus Zymogenia</taxon>
        <taxon>Candidatus Zymogeniales</taxon>
        <taxon>Candidatus Zymogenaceae</taxon>
        <taxon>Candidatus Zymogenus</taxon>
    </lineage>
</organism>
<evidence type="ECO:0000259" key="2">
    <source>
        <dbReference type="Pfam" id="PF00149"/>
    </source>
</evidence>
<reference evidence="3" key="2">
    <citation type="submission" date="2021-01" db="EMBL/GenBank/DDBJ databases">
        <authorList>
            <person name="Hahn C.R."/>
            <person name="Youssef N.H."/>
            <person name="Elshahed M."/>
        </authorList>
    </citation>
    <scope>NUCLEOTIDE SEQUENCE</scope>
    <source>
        <strain evidence="3">Zod_Metabat.24</strain>
    </source>
</reference>
<reference evidence="3" key="1">
    <citation type="journal article" date="2021" name="Environ. Microbiol.">
        <title>Genomic characterization of three novel Desulfobacterota classes expand the metabolic and phylogenetic diversity of the phylum.</title>
        <authorList>
            <person name="Murphy C.L."/>
            <person name="Biggerstaff J."/>
            <person name="Eichhorn A."/>
            <person name="Ewing E."/>
            <person name="Shahan R."/>
            <person name="Soriano D."/>
            <person name="Stewart S."/>
            <person name="VanMol K."/>
            <person name="Walker R."/>
            <person name="Walters P."/>
            <person name="Elshahed M.S."/>
            <person name="Youssef N.H."/>
        </authorList>
    </citation>
    <scope>NUCLEOTIDE SEQUENCE</scope>
    <source>
        <strain evidence="3">Zod_Metabat.24</strain>
    </source>
</reference>
<dbReference type="SUPFAM" id="SSF56300">
    <property type="entry name" value="Metallo-dependent phosphatases"/>
    <property type="match status" value="1"/>
</dbReference>
<feature type="signal peptide" evidence="1">
    <location>
        <begin position="1"/>
        <end position="36"/>
    </location>
</feature>
<dbReference type="Gene3D" id="3.60.21.10">
    <property type="match status" value="1"/>
</dbReference>
<dbReference type="Proteomes" id="UP000809273">
    <property type="component" value="Unassembled WGS sequence"/>
</dbReference>
<comment type="caution">
    <text evidence="3">The sequence shown here is derived from an EMBL/GenBank/DDBJ whole genome shotgun (WGS) entry which is preliminary data.</text>
</comment>
<evidence type="ECO:0000313" key="3">
    <source>
        <dbReference type="EMBL" id="MBN1571582.1"/>
    </source>
</evidence>
<evidence type="ECO:0000313" key="4">
    <source>
        <dbReference type="Proteomes" id="UP000809273"/>
    </source>
</evidence>
<dbReference type="InterPro" id="IPR051918">
    <property type="entry name" value="STPP_CPPED1"/>
</dbReference>
<dbReference type="EMBL" id="JAFGIX010000001">
    <property type="protein sequence ID" value="MBN1571582.1"/>
    <property type="molecule type" value="Genomic_DNA"/>
</dbReference>
<dbReference type="PANTHER" id="PTHR43143">
    <property type="entry name" value="METALLOPHOSPHOESTERASE, CALCINEURIN SUPERFAMILY"/>
    <property type="match status" value="1"/>
</dbReference>
<sequence length="289" mass="32067">MDKNLVDDNSPWSPGRRWRIAAVCFLLFALSGISFAAEDKGRGPVVVYGDSRYGHAVHERIVDAFMTLEPAAVFNTGDLVTISSNVSQWNRYNEIVSRIRAESAFYPVRGNHDGSPKTFLTNAGVPGDLSWYSVDRNGIHFIVLDSGSDIGPGSAQYLWFMSDLENLPDGTKFIVPIFHHPIFASEAGGHTADEKGWGEILLPIFGEHGVRLVFAGHVHAYERLRYNDIHFVTTGGGGAPLYARKKASDYSELYVRKHHFCTVTASGNILEVNVFDIDLLPIDSFDIQY</sequence>